<protein>
    <recommendedName>
        <fullName evidence="1">DUF6894 domain-containing protein</fullName>
    </recommendedName>
</protein>
<keyword evidence="3" id="KW-1185">Reference proteome</keyword>
<sequence length="86" mass="9550">MARYFFDVHDTHLSAHDYEGTECLDRAAVKTEALRALCQIAEDHPDRYAGQGLNVIVRNSADQSVLTATLNLSASWHPKHARDDAA</sequence>
<evidence type="ECO:0000313" key="2">
    <source>
        <dbReference type="EMBL" id="KAB1072729.1"/>
    </source>
</evidence>
<accession>A0A6N6MRC9</accession>
<comment type="caution">
    <text evidence="2">The sequence shown here is derived from an EMBL/GenBank/DDBJ whole genome shotgun (WGS) entry which is preliminary data.</text>
</comment>
<dbReference type="Proteomes" id="UP000441523">
    <property type="component" value="Unassembled WGS sequence"/>
</dbReference>
<name>A0A6N6MRC9_9HYPH</name>
<proteinExistence type="predicted"/>
<dbReference type="EMBL" id="VZZJ01000011">
    <property type="protein sequence ID" value="KAB1072729.1"/>
    <property type="molecule type" value="Genomic_DNA"/>
</dbReference>
<evidence type="ECO:0000259" key="1">
    <source>
        <dbReference type="Pfam" id="PF21834"/>
    </source>
</evidence>
<dbReference type="RefSeq" id="WP_150964305.1">
    <property type="nucleotide sequence ID" value="NZ_VZZJ01000011.1"/>
</dbReference>
<organism evidence="2 3">
    <name type="scientific">Methylobacterium planeticum</name>
    <dbReference type="NCBI Taxonomy" id="2615211"/>
    <lineage>
        <taxon>Bacteria</taxon>
        <taxon>Pseudomonadati</taxon>
        <taxon>Pseudomonadota</taxon>
        <taxon>Alphaproteobacteria</taxon>
        <taxon>Hyphomicrobiales</taxon>
        <taxon>Methylobacteriaceae</taxon>
        <taxon>Methylobacterium</taxon>
    </lineage>
</organism>
<reference evidence="2 3" key="1">
    <citation type="submission" date="2019-09" db="EMBL/GenBank/DDBJ databases">
        <title>YIM 132548 draft genome.</title>
        <authorList>
            <person name="Jiang L."/>
        </authorList>
    </citation>
    <scope>NUCLEOTIDE SEQUENCE [LARGE SCALE GENOMIC DNA]</scope>
    <source>
        <strain evidence="2 3">YIM 132548</strain>
    </source>
</reference>
<dbReference type="Pfam" id="PF21834">
    <property type="entry name" value="DUF6894"/>
    <property type="match status" value="1"/>
</dbReference>
<dbReference type="AlphaFoldDB" id="A0A6N6MRC9"/>
<gene>
    <name evidence="2" type="ORF">F6X51_14035</name>
</gene>
<evidence type="ECO:0000313" key="3">
    <source>
        <dbReference type="Proteomes" id="UP000441523"/>
    </source>
</evidence>
<dbReference type="InterPro" id="IPR054189">
    <property type="entry name" value="DUF6894"/>
</dbReference>
<feature type="domain" description="DUF6894" evidence="1">
    <location>
        <begin position="3"/>
        <end position="70"/>
    </location>
</feature>